<feature type="transmembrane region" description="Helical" evidence="1">
    <location>
        <begin position="392"/>
        <end position="413"/>
    </location>
</feature>
<feature type="transmembrane region" description="Helical" evidence="1">
    <location>
        <begin position="245"/>
        <end position="266"/>
    </location>
</feature>
<feature type="signal peptide" evidence="2">
    <location>
        <begin position="1"/>
        <end position="19"/>
    </location>
</feature>
<evidence type="ECO:0000256" key="2">
    <source>
        <dbReference type="SAM" id="SignalP"/>
    </source>
</evidence>
<keyword evidence="2" id="KW-0732">Signal</keyword>
<reference evidence="4" key="1">
    <citation type="journal article" date="2017" name="Genome Biol.">
        <title>Comparative genomics reveals high biological diversity and specific adaptations in the industrially and medically important fungal genus Aspergillus.</title>
        <authorList>
            <person name="de Vries R.P."/>
            <person name="Riley R."/>
            <person name="Wiebenga A."/>
            <person name="Aguilar-Osorio G."/>
            <person name="Amillis S."/>
            <person name="Uchima C.A."/>
            <person name="Anderluh G."/>
            <person name="Asadollahi M."/>
            <person name="Askin M."/>
            <person name="Barry K."/>
            <person name="Battaglia E."/>
            <person name="Bayram O."/>
            <person name="Benocci T."/>
            <person name="Braus-Stromeyer S.A."/>
            <person name="Caldana C."/>
            <person name="Canovas D."/>
            <person name="Cerqueira G.C."/>
            <person name="Chen F."/>
            <person name="Chen W."/>
            <person name="Choi C."/>
            <person name="Clum A."/>
            <person name="Dos Santos R.A."/>
            <person name="Damasio A.R."/>
            <person name="Diallinas G."/>
            <person name="Emri T."/>
            <person name="Fekete E."/>
            <person name="Flipphi M."/>
            <person name="Freyberg S."/>
            <person name="Gallo A."/>
            <person name="Gournas C."/>
            <person name="Habgood R."/>
            <person name="Hainaut M."/>
            <person name="Harispe M.L."/>
            <person name="Henrissat B."/>
            <person name="Hilden K.S."/>
            <person name="Hope R."/>
            <person name="Hossain A."/>
            <person name="Karabika E."/>
            <person name="Karaffa L."/>
            <person name="Karanyi Z."/>
            <person name="Krasevec N."/>
            <person name="Kuo A."/>
            <person name="Kusch H."/>
            <person name="LaButti K."/>
            <person name="Lagendijk E.L."/>
            <person name="Lapidus A."/>
            <person name="Levasseur A."/>
            <person name="Lindquist E."/>
            <person name="Lipzen A."/>
            <person name="Logrieco A.F."/>
            <person name="MacCabe A."/>
            <person name="Maekelae M.R."/>
            <person name="Malavazi I."/>
            <person name="Melin P."/>
            <person name="Meyer V."/>
            <person name="Mielnichuk N."/>
            <person name="Miskei M."/>
            <person name="Molnar A.P."/>
            <person name="Mule G."/>
            <person name="Ngan C.Y."/>
            <person name="Orejas M."/>
            <person name="Orosz E."/>
            <person name="Ouedraogo J.P."/>
            <person name="Overkamp K.M."/>
            <person name="Park H.-S."/>
            <person name="Perrone G."/>
            <person name="Piumi F."/>
            <person name="Punt P.J."/>
            <person name="Ram A.F."/>
            <person name="Ramon A."/>
            <person name="Rauscher S."/>
            <person name="Record E."/>
            <person name="Riano-Pachon D.M."/>
            <person name="Robert V."/>
            <person name="Roehrig J."/>
            <person name="Ruller R."/>
            <person name="Salamov A."/>
            <person name="Salih N.S."/>
            <person name="Samson R.A."/>
            <person name="Sandor E."/>
            <person name="Sanguinetti M."/>
            <person name="Schuetze T."/>
            <person name="Sepcic K."/>
            <person name="Shelest E."/>
            <person name="Sherlock G."/>
            <person name="Sophianopoulou V."/>
            <person name="Squina F.M."/>
            <person name="Sun H."/>
            <person name="Susca A."/>
            <person name="Todd R.B."/>
            <person name="Tsang A."/>
            <person name="Unkles S.E."/>
            <person name="van de Wiele N."/>
            <person name="van Rossen-Uffink D."/>
            <person name="Oliveira J.V."/>
            <person name="Vesth T.C."/>
            <person name="Visser J."/>
            <person name="Yu J.-H."/>
            <person name="Zhou M."/>
            <person name="Andersen M.R."/>
            <person name="Archer D.B."/>
            <person name="Baker S.E."/>
            <person name="Benoit I."/>
            <person name="Brakhage A.A."/>
            <person name="Braus G.H."/>
            <person name="Fischer R."/>
            <person name="Frisvad J.C."/>
            <person name="Goldman G.H."/>
            <person name="Houbraken J."/>
            <person name="Oakley B."/>
            <person name="Pocsi I."/>
            <person name="Scazzocchio C."/>
            <person name="Seiboth B."/>
            <person name="vanKuyk P.A."/>
            <person name="Wortman J."/>
            <person name="Dyer P.S."/>
            <person name="Grigoriev I.V."/>
        </authorList>
    </citation>
    <scope>NUCLEOTIDE SEQUENCE [LARGE SCALE GENOMIC DNA]</scope>
    <source>
        <strain evidence="4">CBS 583.65</strain>
    </source>
</reference>
<proteinExistence type="predicted"/>
<dbReference type="Proteomes" id="UP000184073">
    <property type="component" value="Unassembled WGS sequence"/>
</dbReference>
<keyword evidence="4" id="KW-1185">Reference proteome</keyword>
<gene>
    <name evidence="3" type="ORF">ASPVEDRAFT_134244</name>
</gene>
<feature type="transmembrane region" description="Helical" evidence="1">
    <location>
        <begin position="300"/>
        <end position="318"/>
    </location>
</feature>
<dbReference type="PANTHER" id="PTHR31410:SF1">
    <property type="entry name" value="POST-GPI ATTACHMENT TO PROTEINS FACTOR 4"/>
    <property type="match status" value="1"/>
</dbReference>
<keyword evidence="1" id="KW-1133">Transmembrane helix</keyword>
<name>A0A1L9PNU0_ASPVE</name>
<evidence type="ECO:0000256" key="1">
    <source>
        <dbReference type="SAM" id="Phobius"/>
    </source>
</evidence>
<accession>A0A1L9PNU0</accession>
<protein>
    <recommendedName>
        <fullName evidence="5">Glycosyltransferase 2-like domain-containing protein</fullName>
    </recommendedName>
</protein>
<evidence type="ECO:0000313" key="3">
    <source>
        <dbReference type="EMBL" id="OJJ03142.1"/>
    </source>
</evidence>
<keyword evidence="1" id="KW-0812">Transmembrane</keyword>
<evidence type="ECO:0008006" key="5">
    <source>
        <dbReference type="Google" id="ProtNLM"/>
    </source>
</evidence>
<dbReference type="PANTHER" id="PTHR31410">
    <property type="entry name" value="TRANSMEMBRANE PROTEIN 246"/>
    <property type="match status" value="1"/>
</dbReference>
<dbReference type="GO" id="GO:0000139">
    <property type="term" value="C:Golgi membrane"/>
    <property type="evidence" value="ECO:0007669"/>
    <property type="project" value="InterPro"/>
</dbReference>
<dbReference type="InterPro" id="IPR029675">
    <property type="entry name" value="PGAP4"/>
</dbReference>
<dbReference type="RefSeq" id="XP_040668904.1">
    <property type="nucleotide sequence ID" value="XM_040807108.1"/>
</dbReference>
<sequence>MYPIAWKLLLSIIFVSCAAWYAKSHFYRDPGSAFFDPARAYEQQYSLTRKAEIQQFIESQSSTNTPNQDAESKGAALCVGISSVKRTKEQYLEKTIASLLTGLTPPERADLHLSTLIAEPDATTHPAWNTPWLHQALDDLYTYNTTAKQTAHLATLKESGRYSEKGVFDYTHALARCYDSGTPYIGMFEDDILLADGWLVRTLQGLQDIESKTAGDVNSWLYMRLFNQERSTGWASHRIGGNNEFWIILGIGVGIISIAAVAGALTRLQQQQQQQRLSHRRPGQWQWQWYRAKTLLPETSTLFVLVCVLNPALVLLFFQCGKASVLPPAPGVFEESFGCCSQAMVFPRVQAPLVMEYLRERGQGQIDLMLDRLAEETALARFALYPVLVQHIGMFFSSFLAAYMLGLYLIWLLI</sequence>
<dbReference type="GeneID" id="63722619"/>
<evidence type="ECO:0000313" key="4">
    <source>
        <dbReference type="Proteomes" id="UP000184073"/>
    </source>
</evidence>
<dbReference type="OrthoDB" id="2016523at2759"/>
<keyword evidence="1" id="KW-0472">Membrane</keyword>
<dbReference type="CDD" id="cd22189">
    <property type="entry name" value="PGAP4-like_fungal"/>
    <property type="match status" value="1"/>
</dbReference>
<feature type="chain" id="PRO_5013381473" description="Glycosyltransferase 2-like domain-containing protein" evidence="2">
    <location>
        <begin position="20"/>
        <end position="414"/>
    </location>
</feature>
<dbReference type="GO" id="GO:0016757">
    <property type="term" value="F:glycosyltransferase activity"/>
    <property type="evidence" value="ECO:0007669"/>
    <property type="project" value="InterPro"/>
</dbReference>
<dbReference type="AlphaFoldDB" id="A0A1L9PNU0"/>
<dbReference type="EMBL" id="KV878130">
    <property type="protein sequence ID" value="OJJ03142.1"/>
    <property type="molecule type" value="Genomic_DNA"/>
</dbReference>
<dbReference type="GO" id="GO:0006506">
    <property type="term" value="P:GPI anchor biosynthetic process"/>
    <property type="evidence" value="ECO:0007669"/>
    <property type="project" value="InterPro"/>
</dbReference>
<dbReference type="VEuPathDB" id="FungiDB:ASPVEDRAFT_134244"/>
<organism evidence="3 4">
    <name type="scientific">Aspergillus versicolor CBS 583.65</name>
    <dbReference type="NCBI Taxonomy" id="1036611"/>
    <lineage>
        <taxon>Eukaryota</taxon>
        <taxon>Fungi</taxon>
        <taxon>Dikarya</taxon>
        <taxon>Ascomycota</taxon>
        <taxon>Pezizomycotina</taxon>
        <taxon>Eurotiomycetes</taxon>
        <taxon>Eurotiomycetidae</taxon>
        <taxon>Eurotiales</taxon>
        <taxon>Aspergillaceae</taxon>
        <taxon>Aspergillus</taxon>
        <taxon>Aspergillus subgen. Nidulantes</taxon>
    </lineage>
</organism>